<feature type="compositionally biased region" description="Low complexity" evidence="1">
    <location>
        <begin position="289"/>
        <end position="298"/>
    </location>
</feature>
<evidence type="ECO:0000256" key="1">
    <source>
        <dbReference type="SAM" id="MobiDB-lite"/>
    </source>
</evidence>
<sequence>MPRTYGKAKQTRLSFAPIALPSDDNDLELDEEMRHQATLRYGHPSKPTRTTQPKSGRAADRETSLKPFVVTKSALEENTLSAELKDTSRKSRRKKEEKKDKDRKRKKEENTGKKKSKKDKMEKKKKNRTSPPPPTPETLNQEIAAVADESSESEMDIQSSVRKNATRRALKRKRSPNPDESNHPSPEISAPAASEESDEEDVISRPRRKLRRGTAPPKTIVLDDSSEESENQDELDLQEDLQDLQDSVVRETRTRGRLANSARAQRQIHLDRLRRRRAKEKQDEDDDVQSGSESAQLESAEESSDEADSDGESAIKQPRFHLMREESDVESSIASDEDLDRYEKDFVLEDENDRLGVPVGMEDMPIEFSRHSYKQLKDYFQDAVEWMVFNQLNPSFPRSSPIYRVAFEKLEVEVQGRTGSQLLSSVWNTNFRRALLARPYVEETAYPTAENHPCDACNRSGHPASFDIKIYGKPYSFETLEPLANEDSDEEQSAEDDLERDRDGHILPDEDIRYYLGRHCKNKATMAHTLTHWRFHLNEWVVDHLQRMGYLSDENILERSHWRQRRKEKYAAEAVGTMIETGEVKKLWHDFHVTLRTARESTGDYVNNIPSSFELFATHIYKTQLQIFPNTTRTKHIQCFHSLNVSKVSHLAIK</sequence>
<dbReference type="PANTHER" id="PTHR14689:SF0">
    <property type="entry name" value="COILED-COIL DOMAIN-CONTAINING PROTEIN 82"/>
    <property type="match status" value="1"/>
</dbReference>
<feature type="compositionally biased region" description="Acidic residues" evidence="1">
    <location>
        <begin position="484"/>
        <end position="498"/>
    </location>
</feature>
<reference evidence="3 4" key="1">
    <citation type="submission" date="2019-03" db="EMBL/GenBank/DDBJ databases">
        <title>The genome sequence of a newly discovered highly antifungal drug resistant Aspergillus species, Aspergillus tanneri NIH 1004.</title>
        <authorList>
            <person name="Mounaud S."/>
            <person name="Singh I."/>
            <person name="Joardar V."/>
            <person name="Pakala S."/>
            <person name="Pakala S."/>
            <person name="Venepally P."/>
            <person name="Hoover J."/>
            <person name="Nierman W."/>
            <person name="Chung J."/>
            <person name="Losada L."/>
        </authorList>
    </citation>
    <scope>NUCLEOTIDE SEQUENCE [LARGE SCALE GENOMIC DNA]</scope>
    <source>
        <strain evidence="3 4">NIH1004</strain>
    </source>
</reference>
<feature type="region of interest" description="Disordered" evidence="1">
    <location>
        <begin position="483"/>
        <end position="502"/>
    </location>
</feature>
<evidence type="ECO:0000259" key="2">
    <source>
        <dbReference type="Pfam" id="PF13926"/>
    </source>
</evidence>
<dbReference type="GO" id="GO:0005634">
    <property type="term" value="C:nucleus"/>
    <property type="evidence" value="ECO:0007669"/>
    <property type="project" value="TreeGrafter"/>
</dbReference>
<feature type="compositionally biased region" description="Basic residues" evidence="1">
    <location>
        <begin position="164"/>
        <end position="175"/>
    </location>
</feature>
<dbReference type="STRING" id="1220188.A0A4S3J972"/>
<dbReference type="EMBL" id="SOSA01000484">
    <property type="protein sequence ID" value="THC90767.1"/>
    <property type="molecule type" value="Genomic_DNA"/>
</dbReference>
<gene>
    <name evidence="3" type="ORF">EYZ11_009767</name>
</gene>
<feature type="domain" description="DUF4211" evidence="2">
    <location>
        <begin position="345"/>
        <end position="480"/>
    </location>
</feature>
<proteinExistence type="predicted"/>
<evidence type="ECO:0000313" key="4">
    <source>
        <dbReference type="Proteomes" id="UP000308092"/>
    </source>
</evidence>
<comment type="caution">
    <text evidence="3">The sequence shown here is derived from an EMBL/GenBank/DDBJ whole genome shotgun (WGS) entry which is preliminary data.</text>
</comment>
<feature type="region of interest" description="Disordered" evidence="1">
    <location>
        <begin position="16"/>
        <end position="335"/>
    </location>
</feature>
<feature type="compositionally biased region" description="Acidic residues" evidence="1">
    <location>
        <begin position="299"/>
        <end position="311"/>
    </location>
</feature>
<organism evidence="3 4">
    <name type="scientific">Aspergillus tanneri</name>
    <dbReference type="NCBI Taxonomy" id="1220188"/>
    <lineage>
        <taxon>Eukaryota</taxon>
        <taxon>Fungi</taxon>
        <taxon>Dikarya</taxon>
        <taxon>Ascomycota</taxon>
        <taxon>Pezizomycotina</taxon>
        <taxon>Eurotiomycetes</taxon>
        <taxon>Eurotiomycetidae</taxon>
        <taxon>Eurotiales</taxon>
        <taxon>Aspergillaceae</taxon>
        <taxon>Aspergillus</taxon>
        <taxon>Aspergillus subgen. Circumdati</taxon>
    </lineage>
</organism>
<dbReference type="Pfam" id="PF13926">
    <property type="entry name" value="DUF4211"/>
    <property type="match status" value="1"/>
</dbReference>
<protein>
    <recommendedName>
        <fullName evidence="2">DUF4211 domain-containing protein</fullName>
    </recommendedName>
</protein>
<evidence type="ECO:0000313" key="3">
    <source>
        <dbReference type="EMBL" id="THC90767.1"/>
    </source>
</evidence>
<dbReference type="VEuPathDB" id="FungiDB:EYZ11_009767"/>
<accession>A0A4S3J972</accession>
<name>A0A4S3J972_9EURO</name>
<feature type="compositionally biased region" description="Basic residues" evidence="1">
    <location>
        <begin position="90"/>
        <end position="106"/>
    </location>
</feature>
<feature type="compositionally biased region" description="Low complexity" evidence="1">
    <location>
        <begin position="184"/>
        <end position="194"/>
    </location>
</feature>
<feature type="compositionally biased region" description="Basic residues" evidence="1">
    <location>
        <begin position="113"/>
        <end position="128"/>
    </location>
</feature>
<dbReference type="Proteomes" id="UP000308092">
    <property type="component" value="Unassembled WGS sequence"/>
</dbReference>
<dbReference type="AlphaFoldDB" id="A0A4S3J972"/>
<dbReference type="InterPro" id="IPR025451">
    <property type="entry name" value="DUF4211"/>
</dbReference>
<dbReference type="PANTHER" id="PTHR14689">
    <property type="entry name" value="PHORBOL-ESTER_DAG-TYPE DOMAIN-CONTAINING PROTEIN"/>
    <property type="match status" value="1"/>
</dbReference>
<feature type="compositionally biased region" description="Acidic residues" evidence="1">
    <location>
        <begin position="224"/>
        <end position="243"/>
    </location>
</feature>
<keyword evidence="4" id="KW-1185">Reference proteome</keyword>